<dbReference type="Pfam" id="PF13614">
    <property type="entry name" value="AAA_31"/>
    <property type="match status" value="1"/>
</dbReference>
<keyword evidence="2" id="KW-0067">ATP-binding</keyword>
<dbReference type="CDD" id="cd02038">
    <property type="entry name" value="FlhG-like"/>
    <property type="match status" value="1"/>
</dbReference>
<dbReference type="GO" id="GO:0051782">
    <property type="term" value="P:negative regulation of cell division"/>
    <property type="evidence" value="ECO:0007669"/>
    <property type="project" value="TreeGrafter"/>
</dbReference>
<dbReference type="PANTHER" id="PTHR43384">
    <property type="entry name" value="SEPTUM SITE-DETERMINING PROTEIN MIND HOMOLOG, CHLOROPLASTIC-RELATED"/>
    <property type="match status" value="1"/>
</dbReference>
<gene>
    <name evidence="4" type="ORF">KKC1_20820</name>
</gene>
<evidence type="ECO:0000256" key="2">
    <source>
        <dbReference type="ARBA" id="ARBA00022840"/>
    </source>
</evidence>
<accession>A0A1Z5HTR9</accession>
<evidence type="ECO:0000259" key="3">
    <source>
        <dbReference type="Pfam" id="PF13614"/>
    </source>
</evidence>
<dbReference type="SUPFAM" id="SSF52540">
    <property type="entry name" value="P-loop containing nucleoside triphosphate hydrolases"/>
    <property type="match status" value="1"/>
</dbReference>
<proteinExistence type="predicted"/>
<dbReference type="Gene3D" id="3.40.50.300">
    <property type="entry name" value="P-loop containing nucleotide triphosphate hydrolases"/>
    <property type="match status" value="1"/>
</dbReference>
<dbReference type="PIRSF" id="PIRSF003092">
    <property type="entry name" value="MinD"/>
    <property type="match status" value="1"/>
</dbReference>
<dbReference type="InterPro" id="IPR027417">
    <property type="entry name" value="P-loop_NTPase"/>
</dbReference>
<feature type="domain" description="AAA" evidence="3">
    <location>
        <begin position="28"/>
        <end position="192"/>
    </location>
</feature>
<dbReference type="GO" id="GO:0016887">
    <property type="term" value="F:ATP hydrolysis activity"/>
    <property type="evidence" value="ECO:0007669"/>
    <property type="project" value="TreeGrafter"/>
</dbReference>
<protein>
    <submittedName>
        <fullName evidence="4">Cobyrinic acid ac-diamide synthase</fullName>
    </submittedName>
</protein>
<dbReference type="Proteomes" id="UP000197032">
    <property type="component" value="Unassembled WGS sequence"/>
</dbReference>
<dbReference type="InterPro" id="IPR050625">
    <property type="entry name" value="ParA/MinD_ATPase"/>
</dbReference>
<dbReference type="InterPro" id="IPR033875">
    <property type="entry name" value="FlhG"/>
</dbReference>
<evidence type="ECO:0000313" key="5">
    <source>
        <dbReference type="Proteomes" id="UP000197032"/>
    </source>
</evidence>
<evidence type="ECO:0000313" key="4">
    <source>
        <dbReference type="EMBL" id="GAW92936.1"/>
    </source>
</evidence>
<name>A0A1Z5HTR9_9FIRM</name>
<keyword evidence="5" id="KW-1185">Reference proteome</keyword>
<evidence type="ECO:0000256" key="1">
    <source>
        <dbReference type="ARBA" id="ARBA00022741"/>
    </source>
</evidence>
<dbReference type="InterPro" id="IPR025501">
    <property type="entry name" value="MinD_FleN"/>
</dbReference>
<dbReference type="AlphaFoldDB" id="A0A1Z5HTR9"/>
<dbReference type="EMBL" id="BDGJ01000111">
    <property type="protein sequence ID" value="GAW92936.1"/>
    <property type="molecule type" value="Genomic_DNA"/>
</dbReference>
<dbReference type="OrthoDB" id="9816297at2"/>
<dbReference type="GO" id="GO:0005829">
    <property type="term" value="C:cytosol"/>
    <property type="evidence" value="ECO:0007669"/>
    <property type="project" value="TreeGrafter"/>
</dbReference>
<reference evidence="5" key="1">
    <citation type="journal article" date="2017" name="Appl. Environ. Microbiol.">
        <title>Genomic Analysis of Calderihabitans maritimus KKC1, a Thermophilic, Hydrogenogenic, Carboxydotrophic Bacterium Isolated from Marine Sediment.</title>
        <authorList>
            <person name="Omae K."/>
            <person name="Yoneda Y."/>
            <person name="Fukuyama Y."/>
            <person name="Yoshida T."/>
            <person name="Sako Y."/>
        </authorList>
    </citation>
    <scope>NUCLEOTIDE SEQUENCE [LARGE SCALE GENOMIC DNA]</scope>
    <source>
        <strain evidence="5">KKC1</strain>
    </source>
</reference>
<dbReference type="InterPro" id="IPR025669">
    <property type="entry name" value="AAA_dom"/>
</dbReference>
<comment type="caution">
    <text evidence="4">The sequence shown here is derived from an EMBL/GenBank/DDBJ whole genome shotgun (WGS) entry which is preliminary data.</text>
</comment>
<dbReference type="RefSeq" id="WP_088554183.1">
    <property type="nucleotide sequence ID" value="NZ_BDGJ01000111.1"/>
</dbReference>
<dbReference type="PANTHER" id="PTHR43384:SF4">
    <property type="entry name" value="CELLULOSE BIOSYNTHESIS PROTEIN BCSQ-RELATED"/>
    <property type="match status" value="1"/>
</dbReference>
<sequence>MRDQAIRLRELAQENLLKSASVGSSVLRTISVTSGKGGVGKTNIVVNLAITLAKMGKRVAILDADLGLANVDVLMGIVPKYSLYEVLRGEKSLEEIIVTGPYNLKIIPGGSGIHELAQLDYYQREKIIQSLRMFEKDTDILIIDTGAGISRNVLGFITAADEVIVVMTPEPTSMTDAYSVIKILSKFNLQSEVQLIVNRTSSIAEAQQTANKIEAVANKFLEIKVRQLGFIFDDHLVGKAVKKQQPFVVLYPNCRASINVNEIALNLLGGKKKPAKGVNHFVQRIIRLFS</sequence>
<organism evidence="4 5">
    <name type="scientific">Calderihabitans maritimus</name>
    <dbReference type="NCBI Taxonomy" id="1246530"/>
    <lineage>
        <taxon>Bacteria</taxon>
        <taxon>Bacillati</taxon>
        <taxon>Bacillota</taxon>
        <taxon>Clostridia</taxon>
        <taxon>Neomoorellales</taxon>
        <taxon>Calderihabitantaceae</taxon>
        <taxon>Calderihabitans</taxon>
    </lineage>
</organism>
<dbReference type="GO" id="GO:0005524">
    <property type="term" value="F:ATP binding"/>
    <property type="evidence" value="ECO:0007669"/>
    <property type="project" value="UniProtKB-KW"/>
</dbReference>
<keyword evidence="1" id="KW-0547">Nucleotide-binding</keyword>
<dbReference type="GO" id="GO:0009898">
    <property type="term" value="C:cytoplasmic side of plasma membrane"/>
    <property type="evidence" value="ECO:0007669"/>
    <property type="project" value="TreeGrafter"/>
</dbReference>